<dbReference type="Proteomes" id="UP000829401">
    <property type="component" value="Chromosome"/>
</dbReference>
<dbReference type="EMBL" id="CP080467">
    <property type="protein sequence ID" value="UNO49519.1"/>
    <property type="molecule type" value="Genomic_DNA"/>
</dbReference>
<keyword evidence="1" id="KW-1133">Transmembrane helix</keyword>
<dbReference type="RefSeq" id="WP_161624357.1">
    <property type="nucleotide sequence ID" value="NZ_AURB01000136.1"/>
</dbReference>
<sequence length="67" mass="6996">MARRWSGRLDAVQGRGARFDAWCLTWCLGAWVLGCLGAWVLGCLGAWVLGCLAPDGRFGLGGSGALG</sequence>
<evidence type="ECO:0000313" key="3">
    <source>
        <dbReference type="Proteomes" id="UP000829401"/>
    </source>
</evidence>
<feature type="transmembrane region" description="Helical" evidence="1">
    <location>
        <begin position="21"/>
        <end position="49"/>
    </location>
</feature>
<keyword evidence="3" id="KW-1185">Reference proteome</keyword>
<gene>
    <name evidence="2" type="ORF">K1I37_02920</name>
</gene>
<protein>
    <submittedName>
        <fullName evidence="2">Uncharacterized protein</fullName>
    </submittedName>
</protein>
<dbReference type="PROSITE" id="PS51257">
    <property type="entry name" value="PROKAR_LIPOPROTEIN"/>
    <property type="match status" value="1"/>
</dbReference>
<accession>A0A9E6ZUP7</accession>
<proteinExistence type="predicted"/>
<name>A0A9E6ZUP7_ALIAG</name>
<organism evidence="2 3">
    <name type="scientific">Alicyclobacillus acidoterrestris (strain ATCC 49025 / DSM 3922 / CIP 106132 / NCIMB 13137 / GD3B)</name>
    <dbReference type="NCBI Taxonomy" id="1356854"/>
    <lineage>
        <taxon>Bacteria</taxon>
        <taxon>Bacillati</taxon>
        <taxon>Bacillota</taxon>
        <taxon>Bacilli</taxon>
        <taxon>Bacillales</taxon>
        <taxon>Alicyclobacillaceae</taxon>
        <taxon>Alicyclobacillus</taxon>
    </lineage>
</organism>
<dbReference type="KEGG" id="aaco:K1I37_02920"/>
<keyword evidence="1" id="KW-0472">Membrane</keyword>
<keyword evidence="1" id="KW-0812">Transmembrane</keyword>
<evidence type="ECO:0000256" key="1">
    <source>
        <dbReference type="SAM" id="Phobius"/>
    </source>
</evidence>
<dbReference type="AlphaFoldDB" id="A0A9E6ZUP7"/>
<evidence type="ECO:0000313" key="2">
    <source>
        <dbReference type="EMBL" id="UNO49519.1"/>
    </source>
</evidence>
<reference evidence="3" key="1">
    <citation type="journal article" date="2022" name="G3 (Bethesda)">
        <title>Unveiling the complete genome sequence of Alicyclobacillus acidoterrestris DSM 3922T, a taint-producing strain.</title>
        <authorList>
            <person name="Leonardo I.C."/>
            <person name="Barreto Crespo M.T."/>
            <person name="Gaspar F.B."/>
        </authorList>
    </citation>
    <scope>NUCLEOTIDE SEQUENCE [LARGE SCALE GENOMIC DNA]</scope>
    <source>
        <strain evidence="3">DSM 3922</strain>
    </source>
</reference>